<evidence type="ECO:0000313" key="2">
    <source>
        <dbReference type="EMBL" id="KAK2099151.1"/>
    </source>
</evidence>
<organism evidence="2 3">
    <name type="scientific">Saguinus oedipus</name>
    <name type="common">Cotton-top tamarin</name>
    <name type="synonym">Oedipomidas oedipus</name>
    <dbReference type="NCBI Taxonomy" id="9490"/>
    <lineage>
        <taxon>Eukaryota</taxon>
        <taxon>Metazoa</taxon>
        <taxon>Chordata</taxon>
        <taxon>Craniata</taxon>
        <taxon>Vertebrata</taxon>
        <taxon>Euteleostomi</taxon>
        <taxon>Mammalia</taxon>
        <taxon>Eutheria</taxon>
        <taxon>Euarchontoglires</taxon>
        <taxon>Primates</taxon>
        <taxon>Haplorrhini</taxon>
        <taxon>Platyrrhini</taxon>
        <taxon>Cebidae</taxon>
        <taxon>Callitrichinae</taxon>
        <taxon>Saguinus</taxon>
    </lineage>
</organism>
<accession>A0ABQ9UPY9</accession>
<dbReference type="EMBL" id="JASSZA010000011">
    <property type="protein sequence ID" value="KAK2099151.1"/>
    <property type="molecule type" value="Genomic_DNA"/>
</dbReference>
<reference evidence="2 3" key="1">
    <citation type="submission" date="2023-05" db="EMBL/GenBank/DDBJ databases">
        <title>B98-5 Cell Line De Novo Hybrid Assembly: An Optical Mapping Approach.</title>
        <authorList>
            <person name="Kananen K."/>
            <person name="Auerbach J.A."/>
            <person name="Kautto E."/>
            <person name="Blachly J.S."/>
        </authorList>
    </citation>
    <scope>NUCLEOTIDE SEQUENCE [LARGE SCALE GENOMIC DNA]</scope>
    <source>
        <strain evidence="2">B95-8</strain>
        <tissue evidence="2">Cell line</tissue>
    </source>
</reference>
<feature type="region of interest" description="Disordered" evidence="1">
    <location>
        <begin position="1"/>
        <end position="79"/>
    </location>
</feature>
<keyword evidence="3" id="KW-1185">Reference proteome</keyword>
<name>A0ABQ9UPY9_SAGOE</name>
<evidence type="ECO:0000313" key="3">
    <source>
        <dbReference type="Proteomes" id="UP001266305"/>
    </source>
</evidence>
<comment type="caution">
    <text evidence="2">The sequence shown here is derived from an EMBL/GenBank/DDBJ whole genome shotgun (WGS) entry which is preliminary data.</text>
</comment>
<feature type="non-terminal residue" evidence="2">
    <location>
        <position position="1"/>
    </location>
</feature>
<proteinExistence type="predicted"/>
<feature type="non-terminal residue" evidence="2">
    <location>
        <position position="79"/>
    </location>
</feature>
<sequence>ARGAPDPAPPRQDPGPCYRSPRASRGPPGRGQARECPPRPAPRPPARRARVHFRGATNPPREPICSEEYLEGARPAHVG</sequence>
<feature type="compositionally biased region" description="Pro residues" evidence="1">
    <location>
        <begin position="1"/>
        <end position="13"/>
    </location>
</feature>
<feature type="compositionally biased region" description="Low complexity" evidence="1">
    <location>
        <begin position="14"/>
        <end position="31"/>
    </location>
</feature>
<protein>
    <submittedName>
        <fullName evidence="2">Uncharacterized protein</fullName>
    </submittedName>
</protein>
<dbReference type="Proteomes" id="UP001266305">
    <property type="component" value="Unassembled WGS sequence"/>
</dbReference>
<evidence type="ECO:0000256" key="1">
    <source>
        <dbReference type="SAM" id="MobiDB-lite"/>
    </source>
</evidence>
<gene>
    <name evidence="2" type="ORF">P7K49_024602</name>
</gene>